<name>A0ABN9WVD8_9DINO</name>
<evidence type="ECO:0000256" key="1">
    <source>
        <dbReference type="SAM" id="MobiDB-lite"/>
    </source>
</evidence>
<evidence type="ECO:0000313" key="4">
    <source>
        <dbReference type="Proteomes" id="UP001189429"/>
    </source>
</evidence>
<keyword evidence="2" id="KW-0732">Signal</keyword>
<dbReference type="PRINTS" id="PR01217">
    <property type="entry name" value="PRICHEXTENSN"/>
</dbReference>
<feature type="region of interest" description="Disordered" evidence="1">
    <location>
        <begin position="533"/>
        <end position="552"/>
    </location>
</feature>
<reference evidence="3" key="1">
    <citation type="submission" date="2023-10" db="EMBL/GenBank/DDBJ databases">
        <authorList>
            <person name="Chen Y."/>
            <person name="Shah S."/>
            <person name="Dougan E. K."/>
            <person name="Thang M."/>
            <person name="Chan C."/>
        </authorList>
    </citation>
    <scope>NUCLEOTIDE SEQUENCE [LARGE SCALE GENOMIC DNA]</scope>
</reference>
<feature type="compositionally biased region" description="Pro residues" evidence="1">
    <location>
        <begin position="365"/>
        <end position="379"/>
    </location>
</feature>
<feature type="chain" id="PRO_5045941490" description="Cellulase" evidence="2">
    <location>
        <begin position="20"/>
        <end position="909"/>
    </location>
</feature>
<keyword evidence="4" id="KW-1185">Reference proteome</keyword>
<feature type="compositionally biased region" description="Pro residues" evidence="1">
    <location>
        <begin position="257"/>
        <end position="269"/>
    </location>
</feature>
<feature type="region of interest" description="Disordered" evidence="1">
    <location>
        <begin position="756"/>
        <end position="810"/>
    </location>
</feature>
<protein>
    <recommendedName>
        <fullName evidence="5">Cellulase</fullName>
    </recommendedName>
</protein>
<feature type="compositionally biased region" description="Low complexity" evidence="1">
    <location>
        <begin position="380"/>
        <end position="390"/>
    </location>
</feature>
<comment type="caution">
    <text evidence="3">The sequence shown here is derived from an EMBL/GenBank/DDBJ whole genome shotgun (WGS) entry which is preliminary data.</text>
</comment>
<evidence type="ECO:0000313" key="3">
    <source>
        <dbReference type="EMBL" id="CAK0889189.1"/>
    </source>
</evidence>
<dbReference type="Proteomes" id="UP001189429">
    <property type="component" value="Unassembled WGS sequence"/>
</dbReference>
<evidence type="ECO:0000256" key="2">
    <source>
        <dbReference type="SAM" id="SignalP"/>
    </source>
</evidence>
<dbReference type="EMBL" id="CAUYUJ010019177">
    <property type="protein sequence ID" value="CAK0889189.1"/>
    <property type="molecule type" value="Genomic_DNA"/>
</dbReference>
<feature type="compositionally biased region" description="Pro residues" evidence="1">
    <location>
        <begin position="276"/>
        <end position="304"/>
    </location>
</feature>
<feature type="region of interest" description="Disordered" evidence="1">
    <location>
        <begin position="247"/>
        <end position="392"/>
    </location>
</feature>
<proteinExistence type="predicted"/>
<gene>
    <name evidence="3" type="ORF">PCOR1329_LOCUS69788</name>
</gene>
<sequence>MSSALFMLTLAVSVETARGLGAGYVVAEENWYSCSKYGAVQIGTSIGCQEAAEMLGMVMGPTDYQADQPQGCYTIGDQPGAGAEVWFNTHPVGQMTSGSRAICELECAAGYYGLDAGIPSSSYSESTGGCVQCNGGETRRRRSVSCQGCPVGYTDAGDADACVLEGTATPSPPTPSPTPVPTIPPTVCVDSPAGWADSSGQGCQVYQTSSWCTASGDYGPSWEPQWGPFDLYATGGVSADAACCTCGGGDAQTSSPSPSPTPAPTPMPPGATAAPTPAPTPSPTTAPTPGPTPSPTPAPTPLPPGATAAPTLAPTPSPSAPPTPGPTLVPTAAPTPLPPGATAAPSPAPTPSPTAALTPWSPGATPVPTPAPTPPPTAPVPLEVTATPAPTGLPPEELGPAAGGLALCPLGEDAQIGCGEQLGALAAACTLLLCCLCCAAGAALRLCGRGGWLPPDTNDKHRTGWRKWCRCPYRALKVLFPPRDQGSVRLQGLRTRYRVERRTPANASGETPQKVRIVWDAAEQHLERLAAQRVAEDAEEGHHSPKVSDASWIASPPTLLSCTSSRRRPQSDAVEGKGVAAKAPVRTAYRDGATVEYFSMRNQQWVVGRVHVAPCGDGVRYDVHLPRSGQRRLGVALDLLRLPLRAGEAVECGPLTPMVNGLIAIGEEPEWQRGAVTKPEVSRAAVTDYVVLLEGGRGSATAPSHQVRRYFRPGSRVEIYRGTEQGWLSGEVAHGVGFQEYRRAEAAAAVARADTEAPVTAVASSPSRRALSQPGSPTTPARPQPSADVDARATDGSGAAWPAPDPVGQRFSQGAAARLQLPAQVGRRATTGSGEARHASDLVGQRLSHGAAALDAVRSVPSNASVFDASAEAPPWALLPICVADLDGGGGGGGGVEWFPAFLVRMAQQ</sequence>
<feature type="signal peptide" evidence="2">
    <location>
        <begin position="1"/>
        <end position="19"/>
    </location>
</feature>
<feature type="compositionally biased region" description="Basic and acidic residues" evidence="1">
    <location>
        <begin position="533"/>
        <end position="543"/>
    </location>
</feature>
<feature type="compositionally biased region" description="Pro residues" evidence="1">
    <location>
        <begin position="313"/>
        <end position="339"/>
    </location>
</feature>
<feature type="compositionally biased region" description="Low complexity" evidence="1">
    <location>
        <begin position="353"/>
        <end position="364"/>
    </location>
</feature>
<accession>A0ABN9WVD8</accession>
<organism evidence="3 4">
    <name type="scientific">Prorocentrum cordatum</name>
    <dbReference type="NCBI Taxonomy" id="2364126"/>
    <lineage>
        <taxon>Eukaryota</taxon>
        <taxon>Sar</taxon>
        <taxon>Alveolata</taxon>
        <taxon>Dinophyceae</taxon>
        <taxon>Prorocentrales</taxon>
        <taxon>Prorocentraceae</taxon>
        <taxon>Prorocentrum</taxon>
    </lineage>
</organism>
<evidence type="ECO:0008006" key="5">
    <source>
        <dbReference type="Google" id="ProtNLM"/>
    </source>
</evidence>